<comment type="caution">
    <text evidence="1">The sequence shown here is derived from an EMBL/GenBank/DDBJ whole genome shotgun (WGS) entry which is preliminary data.</text>
</comment>
<proteinExistence type="predicted"/>
<dbReference type="EMBL" id="CM056811">
    <property type="protein sequence ID" value="KAJ8637115.1"/>
    <property type="molecule type" value="Genomic_DNA"/>
</dbReference>
<reference evidence="1 2" key="1">
    <citation type="journal article" date="2022" name="Hortic Res">
        <title>A haplotype resolved chromosomal level avocado genome allows analysis of novel avocado genes.</title>
        <authorList>
            <person name="Nath O."/>
            <person name="Fletcher S.J."/>
            <person name="Hayward A."/>
            <person name="Shaw L.M."/>
            <person name="Masouleh A.K."/>
            <person name="Furtado A."/>
            <person name="Henry R.J."/>
            <person name="Mitter N."/>
        </authorList>
    </citation>
    <scope>NUCLEOTIDE SEQUENCE [LARGE SCALE GENOMIC DNA]</scope>
    <source>
        <strain evidence="2">cv. Hass</strain>
    </source>
</reference>
<keyword evidence="2" id="KW-1185">Reference proteome</keyword>
<evidence type="ECO:0000313" key="2">
    <source>
        <dbReference type="Proteomes" id="UP001234297"/>
    </source>
</evidence>
<gene>
    <name evidence="1" type="ORF">MRB53_011382</name>
</gene>
<accession>A0ACC2LUT0</accession>
<protein>
    <submittedName>
        <fullName evidence="1">Uncharacterized protein</fullName>
    </submittedName>
</protein>
<dbReference type="Proteomes" id="UP001234297">
    <property type="component" value="Chromosome 3"/>
</dbReference>
<name>A0ACC2LUT0_PERAE</name>
<organism evidence="1 2">
    <name type="scientific">Persea americana</name>
    <name type="common">Avocado</name>
    <dbReference type="NCBI Taxonomy" id="3435"/>
    <lineage>
        <taxon>Eukaryota</taxon>
        <taxon>Viridiplantae</taxon>
        <taxon>Streptophyta</taxon>
        <taxon>Embryophyta</taxon>
        <taxon>Tracheophyta</taxon>
        <taxon>Spermatophyta</taxon>
        <taxon>Magnoliopsida</taxon>
        <taxon>Magnoliidae</taxon>
        <taxon>Laurales</taxon>
        <taxon>Lauraceae</taxon>
        <taxon>Persea</taxon>
    </lineage>
</organism>
<evidence type="ECO:0000313" key="1">
    <source>
        <dbReference type="EMBL" id="KAJ8637115.1"/>
    </source>
</evidence>
<sequence>MRPSISPKGIESKSSSSDIAQQGWQKSESCPEGTIPIRRTQKRAMAAVTNGRSGSLEGSWAEVTPTKDMASFSGASANINVWNVYVEPSEYSSASILVSNDENFIKVGWHADGNRHTGCYNLLCPGFIHVDRSVGLGRFLRPLSTYDGAHASHVRWSGEVLNTGAGRHTVTQMGSGHFSNEGFKKAAYFANAKVRSREGDFVEAKWATTHADKPSCYDVGKIKGGMRFYYGGPGVGDNCS</sequence>